<dbReference type="GO" id="GO:0046872">
    <property type="term" value="F:metal ion binding"/>
    <property type="evidence" value="ECO:0007669"/>
    <property type="project" value="InterPro"/>
</dbReference>
<dbReference type="InterPro" id="IPR000182">
    <property type="entry name" value="GNAT_dom"/>
</dbReference>
<dbReference type="SUPFAM" id="SSF56059">
    <property type="entry name" value="Glutathione synthetase ATP-binding domain-like"/>
    <property type="match status" value="1"/>
</dbReference>
<dbReference type="RefSeq" id="WP_130503880.1">
    <property type="nucleotide sequence ID" value="NZ_SHLI01000001.1"/>
</dbReference>
<dbReference type="InterPro" id="IPR011761">
    <property type="entry name" value="ATP-grasp"/>
</dbReference>
<dbReference type="FunFam" id="3.30.1490.20:FF:000020">
    <property type="entry name" value="Protein lysine acetyltransferase"/>
    <property type="match status" value="1"/>
</dbReference>
<keyword evidence="9" id="KW-1185">Reference proteome</keyword>
<dbReference type="PROSITE" id="PS50975">
    <property type="entry name" value="ATP_GRASP"/>
    <property type="match status" value="1"/>
</dbReference>
<gene>
    <name evidence="8" type="ORF">EV698_1967</name>
</gene>
<dbReference type="Gene3D" id="3.40.50.261">
    <property type="entry name" value="Succinyl-CoA synthetase domains"/>
    <property type="match status" value="2"/>
</dbReference>
<dbReference type="PROSITE" id="PS51186">
    <property type="entry name" value="GNAT"/>
    <property type="match status" value="1"/>
</dbReference>
<evidence type="ECO:0000259" key="6">
    <source>
        <dbReference type="PROSITE" id="PS50975"/>
    </source>
</evidence>
<dbReference type="EMBL" id="SHLI01000001">
    <property type="protein sequence ID" value="RZU99672.1"/>
    <property type="molecule type" value="Genomic_DNA"/>
</dbReference>
<comment type="similarity">
    <text evidence="4">In the N-terminal section; belongs to the acetate CoA ligase alpha subunit family.</text>
</comment>
<dbReference type="Gene3D" id="3.30.470.20">
    <property type="entry name" value="ATP-grasp fold, B domain"/>
    <property type="match status" value="1"/>
</dbReference>
<dbReference type="InterPro" id="IPR016102">
    <property type="entry name" value="Succinyl-CoA_synth-like"/>
</dbReference>
<evidence type="ECO:0000259" key="7">
    <source>
        <dbReference type="PROSITE" id="PS51186"/>
    </source>
</evidence>
<dbReference type="Pfam" id="PF13380">
    <property type="entry name" value="CoA_binding_2"/>
    <property type="match status" value="1"/>
</dbReference>
<evidence type="ECO:0000256" key="4">
    <source>
        <dbReference type="ARBA" id="ARBA00060888"/>
    </source>
</evidence>
<dbReference type="Gene3D" id="3.40.630.30">
    <property type="match status" value="1"/>
</dbReference>
<reference evidence="8 9" key="1">
    <citation type="submission" date="2019-02" db="EMBL/GenBank/DDBJ databases">
        <title>Genomic Encyclopedia of Type Strains, Phase IV (KMG-IV): sequencing the most valuable type-strain genomes for metagenomic binning, comparative biology and taxonomic classification.</title>
        <authorList>
            <person name="Goeker M."/>
        </authorList>
    </citation>
    <scope>NUCLEOTIDE SEQUENCE [LARGE SCALE GENOMIC DNA]</scope>
    <source>
        <strain evidence="8 9">DSM 21056</strain>
    </source>
</reference>
<keyword evidence="1" id="KW-0436">Ligase</keyword>
<evidence type="ECO:0000313" key="8">
    <source>
        <dbReference type="EMBL" id="RZU99672.1"/>
    </source>
</evidence>
<protein>
    <submittedName>
        <fullName evidence="8">Acetyltransferase</fullName>
    </submittedName>
</protein>
<dbReference type="Pfam" id="PF13607">
    <property type="entry name" value="Succ_CoA_lig"/>
    <property type="match status" value="1"/>
</dbReference>
<keyword evidence="8" id="KW-0808">Transferase</keyword>
<dbReference type="OrthoDB" id="9807426at2"/>
<dbReference type="AlphaFoldDB" id="A0A4Q8D2U7"/>
<dbReference type="GO" id="GO:0005524">
    <property type="term" value="F:ATP binding"/>
    <property type="evidence" value="ECO:0007669"/>
    <property type="project" value="UniProtKB-UniRule"/>
</dbReference>
<dbReference type="SUPFAM" id="SSF51735">
    <property type="entry name" value="NAD(P)-binding Rossmann-fold domains"/>
    <property type="match status" value="1"/>
</dbReference>
<evidence type="ECO:0000313" key="9">
    <source>
        <dbReference type="Proteomes" id="UP000292298"/>
    </source>
</evidence>
<dbReference type="GO" id="GO:0016747">
    <property type="term" value="F:acyltransferase activity, transferring groups other than amino-acyl groups"/>
    <property type="evidence" value="ECO:0007669"/>
    <property type="project" value="InterPro"/>
</dbReference>
<dbReference type="Gene3D" id="3.40.50.720">
    <property type="entry name" value="NAD(P)-binding Rossmann-like Domain"/>
    <property type="match status" value="1"/>
</dbReference>
<evidence type="ECO:0000256" key="2">
    <source>
        <dbReference type="ARBA" id="ARBA00022741"/>
    </source>
</evidence>
<dbReference type="PANTHER" id="PTHR43334:SF1">
    <property type="entry name" value="3-HYDROXYPROPIONATE--COA LIGASE [ADP-FORMING]"/>
    <property type="match status" value="1"/>
</dbReference>
<dbReference type="InterPro" id="IPR016181">
    <property type="entry name" value="Acyl_CoA_acyltransferase"/>
</dbReference>
<keyword evidence="2 5" id="KW-0547">Nucleotide-binding</keyword>
<sequence>MTVRNLDALFKPRSIAIVGASRRPGSVGAVLARNLFNGGFDGPIMPVNPKHQSIEGVLSYKDIADLPVTPDLAVVCTPPKTVPDVVRQLAERGTRGVVVITAGFGEGDDAEGMELRQQALDAARPYLTRIIGPNCLGILVPGFGLNASFAHLAPPKGRLAFVTQSGAIVTSVLDWAERRGIGFSHMISLGDMADVDFGDTIDYLANDPDTKAILLYAEAITDARKFMSAARAAARMKPVIVVKSGRHAASAQAAASHTGALAGSDKVYDAAFRRAGMLRVDTLGELFAAVETLATTGTPNGDRLAILTNGGGIGVLATDALIGHGGELATLSDETVQALNEILPPTWSHGNPVDIIGDAPGKRYADALSIMADSDAADAVLVLNCPTAISDSIDAAEAVIAEQDRQQTRRSRRDKQPKLLTCWVGEHTAQHARRRFSEAAIPSYNTPEAAVRAFMHMVEYRRNQDQLLQTPPSVPELFTPDYETANRLVEQAAAEDREILSEPEAKQLLAAFGIEIVSTEVAESPAAAAAAADRLGYPAAIKILSRDITHKSDVGGVALDLDDADAVHRAAEAMQRRVAETYPNADLQGFSVQPMVKRAGAWELIAGFTEDAQFGPVVLFGQGGTAVEVIQDQSLALPPLNMKLASDMITRTRVYRQLQGYRDRKPADMEAIALTLTRIAQIAADISRIKELDINPLLASADGVVALDARIRIGENGTGTRRLAIRPYPRKLEKTVVADDGVEYLLRPIVPEDEPALHRAFAHLTPEQIRLRFFAPMKQMSHMAAARFTQIDYNREMALIITDSDKVPGEAELYGAVHIHADPDDEKAEYSIIVRHDLTRQGLGRLLMEHVIDYARDRGIGEIEGDVLRENQAMLTLCKNLGFSQHTDADDRDIMRVTLPLQSGAVSGTS</sequence>
<feature type="domain" description="N-acetyltransferase" evidence="7">
    <location>
        <begin position="744"/>
        <end position="900"/>
    </location>
</feature>
<proteinExistence type="inferred from homology"/>
<evidence type="ECO:0000256" key="3">
    <source>
        <dbReference type="ARBA" id="ARBA00022840"/>
    </source>
</evidence>
<organism evidence="8 9">
    <name type="scientific">Spiribacter vilamensis</name>
    <dbReference type="NCBI Taxonomy" id="531306"/>
    <lineage>
        <taxon>Bacteria</taxon>
        <taxon>Pseudomonadati</taxon>
        <taxon>Pseudomonadota</taxon>
        <taxon>Gammaproteobacteria</taxon>
        <taxon>Chromatiales</taxon>
        <taxon>Ectothiorhodospiraceae</taxon>
        <taxon>Spiribacter</taxon>
    </lineage>
</organism>
<evidence type="ECO:0000256" key="5">
    <source>
        <dbReference type="PROSITE-ProRule" id="PRU00409"/>
    </source>
</evidence>
<dbReference type="Gene3D" id="3.30.1490.20">
    <property type="entry name" value="ATP-grasp fold, A domain"/>
    <property type="match status" value="1"/>
</dbReference>
<keyword evidence="3 5" id="KW-0067">ATP-binding</keyword>
<dbReference type="InterPro" id="IPR043938">
    <property type="entry name" value="Ligase_CoA_dom"/>
</dbReference>
<dbReference type="InterPro" id="IPR032875">
    <property type="entry name" value="Succ_CoA_lig_flav_dom"/>
</dbReference>
<dbReference type="Pfam" id="PF13549">
    <property type="entry name" value="ATP-grasp_5"/>
    <property type="match status" value="1"/>
</dbReference>
<dbReference type="SMART" id="SM00881">
    <property type="entry name" value="CoA_binding"/>
    <property type="match status" value="1"/>
</dbReference>
<dbReference type="Pfam" id="PF19045">
    <property type="entry name" value="Ligase_CoA_2"/>
    <property type="match status" value="1"/>
</dbReference>
<dbReference type="InterPro" id="IPR036291">
    <property type="entry name" value="NAD(P)-bd_dom_sf"/>
</dbReference>
<dbReference type="GO" id="GO:0043758">
    <property type="term" value="F:acetate-CoA ligase (ADP-forming) activity"/>
    <property type="evidence" value="ECO:0007669"/>
    <property type="project" value="InterPro"/>
</dbReference>
<accession>A0A4Q8D2U7</accession>
<dbReference type="InterPro" id="IPR013815">
    <property type="entry name" value="ATP_grasp_subdomain_1"/>
</dbReference>
<dbReference type="Proteomes" id="UP000292298">
    <property type="component" value="Unassembled WGS sequence"/>
</dbReference>
<comment type="caution">
    <text evidence="8">The sequence shown here is derived from an EMBL/GenBank/DDBJ whole genome shotgun (WGS) entry which is preliminary data.</text>
</comment>
<dbReference type="InterPro" id="IPR003781">
    <property type="entry name" value="CoA-bd"/>
</dbReference>
<dbReference type="CDD" id="cd04301">
    <property type="entry name" value="NAT_SF"/>
    <property type="match status" value="1"/>
</dbReference>
<evidence type="ECO:0000256" key="1">
    <source>
        <dbReference type="ARBA" id="ARBA00022598"/>
    </source>
</evidence>
<feature type="domain" description="ATP-grasp" evidence="6">
    <location>
        <begin position="506"/>
        <end position="542"/>
    </location>
</feature>
<dbReference type="SUPFAM" id="SSF55729">
    <property type="entry name" value="Acyl-CoA N-acyltransferases (Nat)"/>
    <property type="match status" value="1"/>
</dbReference>
<name>A0A4Q8D2U7_9GAMM</name>
<dbReference type="SUPFAM" id="SSF52210">
    <property type="entry name" value="Succinyl-CoA synthetase domains"/>
    <property type="match status" value="2"/>
</dbReference>
<dbReference type="Pfam" id="PF00583">
    <property type="entry name" value="Acetyltransf_1"/>
    <property type="match status" value="1"/>
</dbReference>
<dbReference type="InterPro" id="IPR051538">
    <property type="entry name" value="Acyl-CoA_Synth/Transferase"/>
</dbReference>
<dbReference type="PANTHER" id="PTHR43334">
    <property type="entry name" value="ACETATE--COA LIGASE [ADP-FORMING]"/>
    <property type="match status" value="1"/>
</dbReference>